<reference evidence="2" key="2">
    <citation type="journal article" date="2014" name="ISME J.">
        <title>Microbial stratification in low pH oxic and suboxic macroscopic growths along an acid mine drainage.</title>
        <authorList>
            <person name="Mendez-Garcia C."/>
            <person name="Mesa V."/>
            <person name="Sprenger R.R."/>
            <person name="Richter M."/>
            <person name="Diez M.S."/>
            <person name="Solano J."/>
            <person name="Bargiela R."/>
            <person name="Golyshina O.V."/>
            <person name="Manteca A."/>
            <person name="Ramos J.L."/>
            <person name="Gallego J.R."/>
            <person name="Llorente I."/>
            <person name="Martins Dos Santos V.A."/>
            <person name="Jensen O.N."/>
            <person name="Pelaez A.I."/>
            <person name="Sanchez J."/>
            <person name="Ferrer M."/>
        </authorList>
    </citation>
    <scope>NUCLEOTIDE SEQUENCE</scope>
</reference>
<protein>
    <submittedName>
        <fullName evidence="2">Ysc84 actin-binding domain protein</fullName>
    </submittedName>
</protein>
<dbReference type="PANTHER" id="PTHR15629:SF2">
    <property type="entry name" value="SH3 DOMAIN-CONTAINING YSC84-LIKE PROTEIN 1"/>
    <property type="match status" value="1"/>
</dbReference>
<evidence type="ECO:0000313" key="2">
    <source>
        <dbReference type="EMBL" id="EQD64070.1"/>
    </source>
</evidence>
<evidence type="ECO:0000259" key="1">
    <source>
        <dbReference type="Pfam" id="PF04366"/>
    </source>
</evidence>
<sequence length="166" mass="17288">RAQSATRVLAEIQMAPDRAIPHSLMQVAHAVAVIPNVIKAGLIFGGRFGEGLVSIKKPDGTWSDPAYIRLTGASFGFQAGVSSTDVILVFTNEDGVKRLIHGEFTIGADASAAAGPVGRYANASTNGHLDAAIYSYSRSRGLFAGVALDGARIGIDNAADQRVYGT</sequence>
<dbReference type="Pfam" id="PF04366">
    <property type="entry name" value="Ysc84"/>
    <property type="match status" value="1"/>
</dbReference>
<dbReference type="InterPro" id="IPR007461">
    <property type="entry name" value="Ysc84_actin-binding"/>
</dbReference>
<organism evidence="2">
    <name type="scientific">mine drainage metagenome</name>
    <dbReference type="NCBI Taxonomy" id="410659"/>
    <lineage>
        <taxon>unclassified sequences</taxon>
        <taxon>metagenomes</taxon>
        <taxon>ecological metagenomes</taxon>
    </lineage>
</organism>
<dbReference type="CDD" id="cd11524">
    <property type="entry name" value="SYLF"/>
    <property type="match status" value="1"/>
</dbReference>
<dbReference type="InterPro" id="IPR051702">
    <property type="entry name" value="SH3_domain_YSC84-like"/>
</dbReference>
<dbReference type="EMBL" id="AUZZ01001531">
    <property type="protein sequence ID" value="EQD64070.1"/>
    <property type="molecule type" value="Genomic_DNA"/>
</dbReference>
<comment type="caution">
    <text evidence="2">The sequence shown here is derived from an EMBL/GenBank/DDBJ whole genome shotgun (WGS) entry which is preliminary data.</text>
</comment>
<feature type="non-terminal residue" evidence="2">
    <location>
        <position position="166"/>
    </location>
</feature>
<dbReference type="GO" id="GO:0035091">
    <property type="term" value="F:phosphatidylinositol binding"/>
    <property type="evidence" value="ECO:0007669"/>
    <property type="project" value="TreeGrafter"/>
</dbReference>
<name>T1CBU7_9ZZZZ</name>
<dbReference type="PANTHER" id="PTHR15629">
    <property type="entry name" value="SH3YL1 PROTEIN"/>
    <property type="match status" value="1"/>
</dbReference>
<accession>T1CBU7</accession>
<dbReference type="AlphaFoldDB" id="T1CBU7"/>
<feature type="domain" description="Ysc84 actin-binding" evidence="1">
    <location>
        <begin position="71"/>
        <end position="165"/>
    </location>
</feature>
<feature type="non-terminal residue" evidence="2">
    <location>
        <position position="1"/>
    </location>
</feature>
<reference evidence="2" key="1">
    <citation type="submission" date="2013-08" db="EMBL/GenBank/DDBJ databases">
        <authorList>
            <person name="Mendez C."/>
            <person name="Richter M."/>
            <person name="Ferrer M."/>
            <person name="Sanchez J."/>
        </authorList>
    </citation>
    <scope>NUCLEOTIDE SEQUENCE</scope>
</reference>
<gene>
    <name evidence="2" type="ORF">B2A_02195</name>
</gene>
<proteinExistence type="predicted"/>